<keyword evidence="6 9" id="KW-1133">Transmembrane helix</keyword>
<comment type="caution">
    <text evidence="10">The sequence shown here is derived from an EMBL/GenBank/DDBJ whole genome shotgun (WGS) entry which is preliminary data.</text>
</comment>
<evidence type="ECO:0000256" key="1">
    <source>
        <dbReference type="ARBA" id="ARBA00004651"/>
    </source>
</evidence>
<feature type="transmembrane region" description="Helical" evidence="9">
    <location>
        <begin position="238"/>
        <end position="259"/>
    </location>
</feature>
<evidence type="ECO:0000256" key="4">
    <source>
        <dbReference type="ARBA" id="ARBA00022475"/>
    </source>
</evidence>
<evidence type="ECO:0000256" key="9">
    <source>
        <dbReference type="SAM" id="Phobius"/>
    </source>
</evidence>
<feature type="region of interest" description="Disordered" evidence="8">
    <location>
        <begin position="376"/>
        <end position="403"/>
    </location>
</feature>
<feature type="region of interest" description="Disordered" evidence="8">
    <location>
        <begin position="1"/>
        <end position="33"/>
    </location>
</feature>
<dbReference type="PANTHER" id="PTHR21716:SF53">
    <property type="entry name" value="PERMEASE PERM-RELATED"/>
    <property type="match status" value="1"/>
</dbReference>
<feature type="transmembrane region" description="Helical" evidence="9">
    <location>
        <begin position="292"/>
        <end position="313"/>
    </location>
</feature>
<dbReference type="AlphaFoldDB" id="A0A7K1LKY0"/>
<feature type="transmembrane region" description="Helical" evidence="9">
    <location>
        <begin position="99"/>
        <end position="125"/>
    </location>
</feature>
<evidence type="ECO:0000256" key="3">
    <source>
        <dbReference type="ARBA" id="ARBA00022448"/>
    </source>
</evidence>
<evidence type="ECO:0000256" key="7">
    <source>
        <dbReference type="ARBA" id="ARBA00023136"/>
    </source>
</evidence>
<dbReference type="OrthoDB" id="9784366at2"/>
<dbReference type="Pfam" id="PF01594">
    <property type="entry name" value="AI-2E_transport"/>
    <property type="match status" value="1"/>
</dbReference>
<reference evidence="10 11" key="1">
    <citation type="submission" date="2019-12" db="EMBL/GenBank/DDBJ databases">
        <authorList>
            <person name="Li J."/>
            <person name="Shi Y."/>
            <person name="Xu G."/>
            <person name="Xiao D."/>
            <person name="Ran X."/>
        </authorList>
    </citation>
    <scope>NUCLEOTIDE SEQUENCE [LARGE SCALE GENOMIC DNA]</scope>
    <source>
        <strain evidence="10 11">JCM 15915</strain>
    </source>
</reference>
<dbReference type="EMBL" id="WOGT01000007">
    <property type="protein sequence ID" value="MUN55602.1"/>
    <property type="molecule type" value="Genomic_DNA"/>
</dbReference>
<evidence type="ECO:0000256" key="2">
    <source>
        <dbReference type="ARBA" id="ARBA00009773"/>
    </source>
</evidence>
<comment type="similarity">
    <text evidence="2">Belongs to the autoinducer-2 exporter (AI-2E) (TC 2.A.86) family.</text>
</comment>
<dbReference type="PANTHER" id="PTHR21716">
    <property type="entry name" value="TRANSMEMBRANE PROTEIN"/>
    <property type="match status" value="1"/>
</dbReference>
<keyword evidence="7 9" id="KW-0472">Membrane</keyword>
<comment type="subcellular location">
    <subcellularLocation>
        <location evidence="1">Cell membrane</location>
        <topology evidence="1">Multi-pass membrane protein</topology>
    </subcellularLocation>
</comment>
<dbReference type="GO" id="GO:0055085">
    <property type="term" value="P:transmembrane transport"/>
    <property type="evidence" value="ECO:0007669"/>
    <property type="project" value="TreeGrafter"/>
</dbReference>
<evidence type="ECO:0000313" key="11">
    <source>
        <dbReference type="Proteomes" id="UP000462152"/>
    </source>
</evidence>
<keyword evidence="5 9" id="KW-0812">Transmembrane</keyword>
<dbReference type="RefSeq" id="WP_129316471.1">
    <property type="nucleotide sequence ID" value="NZ_CP197643.1"/>
</dbReference>
<feature type="transmembrane region" description="Helical" evidence="9">
    <location>
        <begin position="69"/>
        <end position="87"/>
    </location>
</feature>
<protein>
    <submittedName>
        <fullName evidence="10">AI-2E family transporter</fullName>
    </submittedName>
</protein>
<name>A0A7K1LKY0_9MICC</name>
<dbReference type="GO" id="GO:0005886">
    <property type="term" value="C:plasma membrane"/>
    <property type="evidence" value="ECO:0007669"/>
    <property type="project" value="UniProtKB-SubCell"/>
</dbReference>
<accession>A0A7K1LKY0</accession>
<evidence type="ECO:0000256" key="8">
    <source>
        <dbReference type="SAM" id="MobiDB-lite"/>
    </source>
</evidence>
<gene>
    <name evidence="10" type="ORF">GMA10_10325</name>
</gene>
<organism evidence="10 11">
    <name type="scientific">Rothia koreensis</name>
    <dbReference type="NCBI Taxonomy" id="592378"/>
    <lineage>
        <taxon>Bacteria</taxon>
        <taxon>Bacillati</taxon>
        <taxon>Actinomycetota</taxon>
        <taxon>Actinomycetes</taxon>
        <taxon>Micrococcales</taxon>
        <taxon>Micrococcaceae</taxon>
        <taxon>Rothia</taxon>
    </lineage>
</organism>
<keyword evidence="4" id="KW-1003">Cell membrane</keyword>
<feature type="transmembrane region" description="Helical" evidence="9">
    <location>
        <begin position="42"/>
        <end position="63"/>
    </location>
</feature>
<evidence type="ECO:0000313" key="10">
    <source>
        <dbReference type="EMBL" id="MUN55602.1"/>
    </source>
</evidence>
<evidence type="ECO:0000256" key="6">
    <source>
        <dbReference type="ARBA" id="ARBA00022989"/>
    </source>
</evidence>
<proteinExistence type="inferred from homology"/>
<feature type="transmembrane region" description="Helical" evidence="9">
    <location>
        <begin position="265"/>
        <end position="285"/>
    </location>
</feature>
<keyword evidence="11" id="KW-1185">Reference proteome</keyword>
<feature type="transmembrane region" description="Helical" evidence="9">
    <location>
        <begin position="350"/>
        <end position="367"/>
    </location>
</feature>
<sequence>MATSDGAHASSREQQTRRGQARGADPAPPAPKQLWKDSFGRASIRALQILLIAGAVALLGYLVVALKLVTLPLLLALIIASAMHPIIRMLHRAHFNRIWAAITALLGIILVLVAVISSVVMTVIYEWSDLAVQTQQGINKLITILSDWGVPLDETHLQEYLNKGSQYLQTSGAGTSAVEGVSMVTELVAGALLMIVMLFFFLLDGPRMWRFILGFVPERLTSRINDAGLASVHVLGKYIRGTVIIAAFAAVVDLIAMLVMRVPLAFPLAAMIFLSAFIPIVGALVSGICAALIALVAAGPMAAVVLVAVVVVVNQVEHHILQPKVMGSALSLHGIVIIAALAVGANQGGVAGALLAVPLSAVIWASYKAFRSTRLASSTESELAQEQAEYDDEAGSEEAPAQS</sequence>
<dbReference type="InterPro" id="IPR002549">
    <property type="entry name" value="AI-2E-like"/>
</dbReference>
<feature type="transmembrane region" description="Helical" evidence="9">
    <location>
        <begin position="183"/>
        <end position="203"/>
    </location>
</feature>
<evidence type="ECO:0000256" key="5">
    <source>
        <dbReference type="ARBA" id="ARBA00022692"/>
    </source>
</evidence>
<dbReference type="Proteomes" id="UP000462152">
    <property type="component" value="Unassembled WGS sequence"/>
</dbReference>
<keyword evidence="3" id="KW-0813">Transport</keyword>